<dbReference type="Gene3D" id="3.30.710.10">
    <property type="entry name" value="Potassium Channel Kv1.1, Chain A"/>
    <property type="match status" value="1"/>
</dbReference>
<evidence type="ECO:0000313" key="3">
    <source>
        <dbReference type="EMBL" id="KAG5641558.1"/>
    </source>
</evidence>
<dbReference type="PROSITE" id="PS50097">
    <property type="entry name" value="BTB"/>
    <property type="match status" value="1"/>
</dbReference>
<reference evidence="3" key="1">
    <citation type="submission" date="2020-07" db="EMBL/GenBank/DDBJ databases">
        <authorList>
            <person name="Nieuwenhuis M."/>
            <person name="Van De Peppel L.J.J."/>
        </authorList>
    </citation>
    <scope>NUCLEOTIDE SEQUENCE</scope>
    <source>
        <strain evidence="3">AP01</strain>
        <tissue evidence="3">Mycelium</tissue>
    </source>
</reference>
<protein>
    <recommendedName>
        <fullName evidence="2">BTB domain-containing protein</fullName>
    </recommendedName>
</protein>
<evidence type="ECO:0000256" key="1">
    <source>
        <dbReference type="SAM" id="MobiDB-lite"/>
    </source>
</evidence>
<gene>
    <name evidence="3" type="ORF">DXG03_004785</name>
</gene>
<dbReference type="PANTHER" id="PTHR47022:SF1">
    <property type="entry name" value="BTB AND MATH DOMAIN-CONTAINING PROTEIN 36-RELATED"/>
    <property type="match status" value="1"/>
</dbReference>
<reference evidence="3" key="2">
    <citation type="submission" date="2021-10" db="EMBL/GenBank/DDBJ databases">
        <title>Phylogenomics reveals ancestral predisposition of the termite-cultivated fungus Termitomyces towards a domesticated lifestyle.</title>
        <authorList>
            <person name="Auxier B."/>
            <person name="Grum-Grzhimaylo A."/>
            <person name="Cardenas M.E."/>
            <person name="Lodge J.D."/>
            <person name="Laessoe T."/>
            <person name="Pedersen O."/>
            <person name="Smith M.E."/>
            <person name="Kuyper T.W."/>
            <person name="Franco-Molano E.A."/>
            <person name="Baroni T.J."/>
            <person name="Aanen D.K."/>
        </authorList>
    </citation>
    <scope>NUCLEOTIDE SEQUENCE</scope>
    <source>
        <strain evidence="3">AP01</strain>
        <tissue evidence="3">Mycelium</tissue>
    </source>
</reference>
<organism evidence="3 4">
    <name type="scientific">Asterophora parasitica</name>
    <dbReference type="NCBI Taxonomy" id="117018"/>
    <lineage>
        <taxon>Eukaryota</taxon>
        <taxon>Fungi</taxon>
        <taxon>Dikarya</taxon>
        <taxon>Basidiomycota</taxon>
        <taxon>Agaricomycotina</taxon>
        <taxon>Agaricomycetes</taxon>
        <taxon>Agaricomycetidae</taxon>
        <taxon>Agaricales</taxon>
        <taxon>Tricholomatineae</taxon>
        <taxon>Lyophyllaceae</taxon>
        <taxon>Asterophora</taxon>
    </lineage>
</organism>
<dbReference type="AlphaFoldDB" id="A0A9P7G0S8"/>
<feature type="domain" description="BTB" evidence="2">
    <location>
        <begin position="36"/>
        <end position="103"/>
    </location>
</feature>
<dbReference type="SUPFAM" id="SSF54695">
    <property type="entry name" value="POZ domain"/>
    <property type="match status" value="1"/>
</dbReference>
<dbReference type="SMART" id="SM00225">
    <property type="entry name" value="BTB"/>
    <property type="match status" value="1"/>
</dbReference>
<feature type="region of interest" description="Disordered" evidence="1">
    <location>
        <begin position="1"/>
        <end position="21"/>
    </location>
</feature>
<evidence type="ECO:0000313" key="4">
    <source>
        <dbReference type="Proteomes" id="UP000775547"/>
    </source>
</evidence>
<feature type="region of interest" description="Disordered" evidence="1">
    <location>
        <begin position="421"/>
        <end position="448"/>
    </location>
</feature>
<dbReference type="InterPro" id="IPR011333">
    <property type="entry name" value="SKP1/BTB/POZ_sf"/>
</dbReference>
<keyword evidence="4" id="KW-1185">Reference proteome</keyword>
<evidence type="ECO:0000259" key="2">
    <source>
        <dbReference type="PROSITE" id="PS50097"/>
    </source>
</evidence>
<dbReference type="OrthoDB" id="3199068at2759"/>
<dbReference type="InterPro" id="IPR000210">
    <property type="entry name" value="BTB/POZ_dom"/>
</dbReference>
<dbReference type="Pfam" id="PF00651">
    <property type="entry name" value="BTB"/>
    <property type="match status" value="1"/>
</dbReference>
<comment type="caution">
    <text evidence="3">The sequence shown here is derived from an EMBL/GenBank/DDBJ whole genome shotgun (WGS) entry which is preliminary data.</text>
</comment>
<dbReference type="Proteomes" id="UP000775547">
    <property type="component" value="Unassembled WGS sequence"/>
</dbReference>
<dbReference type="PANTHER" id="PTHR47022">
    <property type="entry name" value="BTB AND MATH DOMAIN-CONTAINING PROTEIN 36-RELATED"/>
    <property type="match status" value="1"/>
</dbReference>
<accession>A0A9P7G0S8</accession>
<dbReference type="EMBL" id="JABCKV010000290">
    <property type="protein sequence ID" value="KAG5641558.1"/>
    <property type="molecule type" value="Genomic_DNA"/>
</dbReference>
<dbReference type="CDD" id="cd18186">
    <property type="entry name" value="BTB_POZ_ZBTB_KLHL-like"/>
    <property type="match status" value="1"/>
</dbReference>
<name>A0A9P7G0S8_9AGAR</name>
<sequence length="448" mass="49936">MDPDFGSPVVSQSTLDPWPLPEERRTKTRDLEYFMTSAIFEVEDKTYRVPTHYFQASTDFFNSHFDSTTASRDECPLRLEDVTKADFRALLNLMYPMTLTLTRTLSDDEWVSVLKLSTKWKMLDVRRMAIEHLAKASIPPADKVVLGRTYGIVEWLRSGYVALADVTDDISAQAAEQIGLESALKLHRSRDNVLRALSTWRDDRPIDPAVDAAFTRELHGLQRSPIEKVLLARMCNVAEWLRAAYVELVERKASLSVEEAATIGYETTIRLCGVRERRLSQDSNGVGGSCSLVNEAMKVELGEVLSHKPVDRMILARAYGVPEWVRSALVELVHQGDISPEDGARMKLDTAISVYRVREALYDPVTSSQLELEIGNAVDCEFGEELRRVRAMGDVLRIPGKVAMGDVAEVRAARSETVATPAKADVADLAPSPKQAAVAGKKKKKAKK</sequence>
<proteinExistence type="predicted"/>